<comment type="catalytic activity">
    <reaction evidence="1">
        <text>ATP + protein L-histidine = ADP + protein N-phospho-L-histidine.</text>
        <dbReference type="EC" id="2.7.13.3"/>
    </reaction>
</comment>
<dbReference type="InterPro" id="IPR004358">
    <property type="entry name" value="Sig_transdc_His_kin-like_C"/>
</dbReference>
<evidence type="ECO:0000256" key="1">
    <source>
        <dbReference type="ARBA" id="ARBA00000085"/>
    </source>
</evidence>
<accession>A0ABN4XF47</accession>
<feature type="domain" description="Histidine kinase" evidence="16">
    <location>
        <begin position="244"/>
        <end position="444"/>
    </location>
</feature>
<keyword evidence="10 18" id="KW-0418">Kinase</keyword>
<protein>
    <recommendedName>
        <fullName evidence="3">histidine kinase</fullName>
        <ecNumber evidence="3">2.7.13.3</ecNumber>
    </recommendedName>
</protein>
<dbReference type="EMBL" id="CP019437">
    <property type="protein sequence ID" value="AQS48043.1"/>
    <property type="molecule type" value="Genomic_DNA"/>
</dbReference>
<dbReference type="InterPro" id="IPR003661">
    <property type="entry name" value="HisK_dim/P_dom"/>
</dbReference>
<evidence type="ECO:0000313" key="18">
    <source>
        <dbReference type="EMBL" id="AQS48043.1"/>
    </source>
</evidence>
<evidence type="ECO:0000259" key="17">
    <source>
        <dbReference type="PROSITE" id="PS50885"/>
    </source>
</evidence>
<evidence type="ECO:0000256" key="3">
    <source>
        <dbReference type="ARBA" id="ARBA00012438"/>
    </source>
</evidence>
<evidence type="ECO:0000256" key="4">
    <source>
        <dbReference type="ARBA" id="ARBA00022475"/>
    </source>
</evidence>
<dbReference type="SMART" id="SM00304">
    <property type="entry name" value="HAMP"/>
    <property type="match status" value="1"/>
</dbReference>
<dbReference type="InterPro" id="IPR005467">
    <property type="entry name" value="His_kinase_dom"/>
</dbReference>
<evidence type="ECO:0000256" key="6">
    <source>
        <dbReference type="ARBA" id="ARBA00022553"/>
    </source>
</evidence>
<keyword evidence="5" id="KW-0997">Cell inner membrane</keyword>
<keyword evidence="14 15" id="KW-0472">Membrane</keyword>
<dbReference type="SMART" id="SM00388">
    <property type="entry name" value="HisKA"/>
    <property type="match status" value="1"/>
</dbReference>
<dbReference type="PRINTS" id="PR00344">
    <property type="entry name" value="BCTRLSENSOR"/>
</dbReference>
<evidence type="ECO:0000313" key="19">
    <source>
        <dbReference type="Proteomes" id="UP000185622"/>
    </source>
</evidence>
<proteinExistence type="predicted"/>
<feature type="domain" description="HAMP" evidence="17">
    <location>
        <begin position="185"/>
        <end position="236"/>
    </location>
</feature>
<evidence type="ECO:0000256" key="15">
    <source>
        <dbReference type="SAM" id="Phobius"/>
    </source>
</evidence>
<evidence type="ECO:0000256" key="12">
    <source>
        <dbReference type="ARBA" id="ARBA00022989"/>
    </source>
</evidence>
<evidence type="ECO:0000256" key="8">
    <source>
        <dbReference type="ARBA" id="ARBA00022692"/>
    </source>
</evidence>
<dbReference type="Pfam" id="PF00512">
    <property type="entry name" value="HisKA"/>
    <property type="match status" value="1"/>
</dbReference>
<keyword evidence="4" id="KW-1003">Cell membrane</keyword>
<organism evidence="18 19">
    <name type="scientific">Thioclava nitratireducens</name>
    <dbReference type="NCBI Taxonomy" id="1915078"/>
    <lineage>
        <taxon>Bacteria</taxon>
        <taxon>Pseudomonadati</taxon>
        <taxon>Pseudomonadota</taxon>
        <taxon>Alphaproteobacteria</taxon>
        <taxon>Rhodobacterales</taxon>
        <taxon>Paracoccaceae</taxon>
        <taxon>Thioclava</taxon>
    </lineage>
</organism>
<dbReference type="SUPFAM" id="SSF47384">
    <property type="entry name" value="Homodimeric domain of signal transducing histidine kinase"/>
    <property type="match status" value="1"/>
</dbReference>
<dbReference type="SMART" id="SM00387">
    <property type="entry name" value="HATPase_c"/>
    <property type="match status" value="1"/>
</dbReference>
<evidence type="ECO:0000256" key="9">
    <source>
        <dbReference type="ARBA" id="ARBA00022741"/>
    </source>
</evidence>
<keyword evidence="8 15" id="KW-0812">Transmembrane</keyword>
<keyword evidence="6" id="KW-0597">Phosphoprotein</keyword>
<comment type="subcellular location">
    <subcellularLocation>
        <location evidence="2">Cell inner membrane</location>
        <topology evidence="2">Multi-pass membrane protein</topology>
    </subcellularLocation>
</comment>
<sequence>MNFRWLKQMMPRGLYGRAALILILPVVTIQLVVSVVFIQRHFERVTQQMTEGMVREIALLDQVATNAPTAEVARERLDVLDKTLNFTSQFPAPTDIASQRGDTRNFFDLTGIVVISTLRTNLSQIRSIVLDNTTNSVRVVQETPNGPLAVTFARSRVSASNPHQLLVLMVFVSILMTLIAYIFLRNQLRPIRRLSHAAEEFGKGRNLNYRVSGATEVRAAGRAFLDMRNRIERQIEQRTLMLSGVSHDLRTPLTRLRLGLSMMEETDEVRAMERDVDEMGRLVDAFLDFSRDGASHGEPETLPICGFVEGVVEDMRRMGRDVTLVDCDTEEEATFRPDALKRALANLIGNAVRYGTRAEITVSIARTGWRIAVHDDGPGIPPERREEAILPFTRLDPARNQDRGQGVGLGLSITADILRRHGGSLKLGRSERLGGLMAEMILPR</sequence>
<dbReference type="Pfam" id="PF02518">
    <property type="entry name" value="HATPase_c"/>
    <property type="match status" value="1"/>
</dbReference>
<dbReference type="PANTHER" id="PTHR44936:SF5">
    <property type="entry name" value="SENSOR HISTIDINE KINASE ENVZ"/>
    <property type="match status" value="1"/>
</dbReference>
<keyword evidence="11" id="KW-0067">ATP-binding</keyword>
<dbReference type="PROSITE" id="PS50109">
    <property type="entry name" value="HIS_KIN"/>
    <property type="match status" value="1"/>
</dbReference>
<evidence type="ECO:0000256" key="7">
    <source>
        <dbReference type="ARBA" id="ARBA00022679"/>
    </source>
</evidence>
<dbReference type="InterPro" id="IPR050980">
    <property type="entry name" value="2C_sensor_his_kinase"/>
</dbReference>
<keyword evidence="19" id="KW-1185">Reference proteome</keyword>
<keyword evidence="9" id="KW-0547">Nucleotide-binding</keyword>
<dbReference type="SUPFAM" id="SSF55874">
    <property type="entry name" value="ATPase domain of HSP90 chaperone/DNA topoisomerase II/histidine kinase"/>
    <property type="match status" value="1"/>
</dbReference>
<evidence type="ECO:0000256" key="5">
    <source>
        <dbReference type="ARBA" id="ARBA00022519"/>
    </source>
</evidence>
<dbReference type="CDD" id="cd00082">
    <property type="entry name" value="HisKA"/>
    <property type="match status" value="1"/>
</dbReference>
<evidence type="ECO:0000256" key="10">
    <source>
        <dbReference type="ARBA" id="ARBA00022777"/>
    </source>
</evidence>
<dbReference type="Pfam" id="PF00672">
    <property type="entry name" value="HAMP"/>
    <property type="match status" value="1"/>
</dbReference>
<keyword evidence="13" id="KW-0902">Two-component regulatory system</keyword>
<dbReference type="InterPro" id="IPR036097">
    <property type="entry name" value="HisK_dim/P_sf"/>
</dbReference>
<dbReference type="Gene3D" id="1.10.287.130">
    <property type="match status" value="1"/>
</dbReference>
<keyword evidence="12 15" id="KW-1133">Transmembrane helix</keyword>
<dbReference type="RefSeq" id="WP_075774718.1">
    <property type="nucleotide sequence ID" value="NZ_CP019437.1"/>
</dbReference>
<evidence type="ECO:0000256" key="2">
    <source>
        <dbReference type="ARBA" id="ARBA00004429"/>
    </source>
</evidence>
<dbReference type="PANTHER" id="PTHR44936">
    <property type="entry name" value="SENSOR PROTEIN CREC"/>
    <property type="match status" value="1"/>
</dbReference>
<feature type="transmembrane region" description="Helical" evidence="15">
    <location>
        <begin position="165"/>
        <end position="184"/>
    </location>
</feature>
<reference evidence="18 19" key="1">
    <citation type="submission" date="2017-01" db="EMBL/GenBank/DDBJ databases">
        <title>The complete genome sequence of a sulfur-oxidizing marine bacterium Thioclava sp. 25B10_4T.</title>
        <authorList>
            <person name="Liu Y."/>
            <person name="Lai Q."/>
            <person name="Shao Z."/>
        </authorList>
    </citation>
    <scope>NUCLEOTIDE SEQUENCE [LARGE SCALE GENOMIC DNA]</scope>
    <source>
        <strain evidence="18 19">25B10_4</strain>
    </source>
</reference>
<evidence type="ECO:0000256" key="11">
    <source>
        <dbReference type="ARBA" id="ARBA00022840"/>
    </source>
</evidence>
<dbReference type="Proteomes" id="UP000185622">
    <property type="component" value="Chromosome"/>
</dbReference>
<dbReference type="GO" id="GO:0016301">
    <property type="term" value="F:kinase activity"/>
    <property type="evidence" value="ECO:0007669"/>
    <property type="project" value="UniProtKB-KW"/>
</dbReference>
<dbReference type="PROSITE" id="PS50885">
    <property type="entry name" value="HAMP"/>
    <property type="match status" value="1"/>
</dbReference>
<dbReference type="Gene3D" id="3.30.565.10">
    <property type="entry name" value="Histidine kinase-like ATPase, C-terminal domain"/>
    <property type="match status" value="1"/>
</dbReference>
<gene>
    <name evidence="18" type="ORF">BMG03_09655</name>
</gene>
<keyword evidence="7" id="KW-0808">Transferase</keyword>
<name>A0ABN4XF47_9RHOB</name>
<dbReference type="Gene3D" id="6.10.340.10">
    <property type="match status" value="1"/>
</dbReference>
<evidence type="ECO:0000259" key="16">
    <source>
        <dbReference type="PROSITE" id="PS50109"/>
    </source>
</evidence>
<evidence type="ECO:0000256" key="13">
    <source>
        <dbReference type="ARBA" id="ARBA00023012"/>
    </source>
</evidence>
<dbReference type="InterPro" id="IPR036890">
    <property type="entry name" value="HATPase_C_sf"/>
</dbReference>
<dbReference type="InterPro" id="IPR003660">
    <property type="entry name" value="HAMP_dom"/>
</dbReference>
<dbReference type="CDD" id="cd06225">
    <property type="entry name" value="HAMP"/>
    <property type="match status" value="1"/>
</dbReference>
<evidence type="ECO:0000256" key="14">
    <source>
        <dbReference type="ARBA" id="ARBA00023136"/>
    </source>
</evidence>
<dbReference type="EC" id="2.7.13.3" evidence="3"/>
<dbReference type="InterPro" id="IPR003594">
    <property type="entry name" value="HATPase_dom"/>
</dbReference>